<evidence type="ECO:0000256" key="1">
    <source>
        <dbReference type="SAM" id="MobiDB-lite"/>
    </source>
</evidence>
<gene>
    <name evidence="2" type="ORF">SteCoe_11373</name>
</gene>
<comment type="caution">
    <text evidence="2">The sequence shown here is derived from an EMBL/GenBank/DDBJ whole genome shotgun (WGS) entry which is preliminary data.</text>
</comment>
<organism evidence="2 3">
    <name type="scientific">Stentor coeruleus</name>
    <dbReference type="NCBI Taxonomy" id="5963"/>
    <lineage>
        <taxon>Eukaryota</taxon>
        <taxon>Sar</taxon>
        <taxon>Alveolata</taxon>
        <taxon>Ciliophora</taxon>
        <taxon>Postciliodesmatophora</taxon>
        <taxon>Heterotrichea</taxon>
        <taxon>Heterotrichida</taxon>
        <taxon>Stentoridae</taxon>
        <taxon>Stentor</taxon>
    </lineage>
</organism>
<dbReference type="Proteomes" id="UP000187209">
    <property type="component" value="Unassembled WGS sequence"/>
</dbReference>
<feature type="compositionally biased region" description="Low complexity" evidence="1">
    <location>
        <begin position="50"/>
        <end position="62"/>
    </location>
</feature>
<name>A0A1R2CD93_9CILI</name>
<evidence type="ECO:0000313" key="3">
    <source>
        <dbReference type="Proteomes" id="UP000187209"/>
    </source>
</evidence>
<proteinExistence type="predicted"/>
<dbReference type="OrthoDB" id="283609at2759"/>
<keyword evidence="3" id="KW-1185">Reference proteome</keyword>
<reference evidence="2 3" key="1">
    <citation type="submission" date="2016-11" db="EMBL/GenBank/DDBJ databases">
        <title>The macronuclear genome of Stentor coeruleus: a giant cell with tiny introns.</title>
        <authorList>
            <person name="Slabodnick M."/>
            <person name="Ruby J.G."/>
            <person name="Reiff S.B."/>
            <person name="Swart E.C."/>
            <person name="Gosai S."/>
            <person name="Prabakaran S."/>
            <person name="Witkowska E."/>
            <person name="Larue G.E."/>
            <person name="Fisher S."/>
            <person name="Freeman R.M."/>
            <person name="Gunawardena J."/>
            <person name="Chu W."/>
            <person name="Stover N.A."/>
            <person name="Gregory B.D."/>
            <person name="Nowacki M."/>
            <person name="Derisi J."/>
            <person name="Roy S.W."/>
            <person name="Marshall W.F."/>
            <person name="Sood P."/>
        </authorList>
    </citation>
    <scope>NUCLEOTIDE SEQUENCE [LARGE SCALE GENOMIC DNA]</scope>
    <source>
        <strain evidence="2">WM001</strain>
    </source>
</reference>
<sequence>MERKAFHEVMPKTSYYRTNGTGRDTYIAYDNGGTFQPMMSLKSCERTSSRPKSSVSKSSTRSLHYISDGTGRDTYIRVSDGGLHSSTSPKYFLNTFKDSLREYSPVKNSNDFFVRTQTNWKTNKERIFTRTMHRKVQRCVNRLYKTT</sequence>
<accession>A0A1R2CD93</accession>
<dbReference type="AlphaFoldDB" id="A0A1R2CD93"/>
<dbReference type="EMBL" id="MPUH01000189">
    <property type="protein sequence ID" value="OMJ86977.1"/>
    <property type="molecule type" value="Genomic_DNA"/>
</dbReference>
<feature type="region of interest" description="Disordered" evidence="1">
    <location>
        <begin position="45"/>
        <end position="65"/>
    </location>
</feature>
<evidence type="ECO:0000313" key="2">
    <source>
        <dbReference type="EMBL" id="OMJ86977.1"/>
    </source>
</evidence>
<protein>
    <submittedName>
        <fullName evidence="2">Uncharacterized protein</fullName>
    </submittedName>
</protein>